<dbReference type="Proteomes" id="UP000248688">
    <property type="component" value="Chromosome"/>
</dbReference>
<dbReference type="EMBL" id="CP030041">
    <property type="protein sequence ID" value="AWW30377.1"/>
    <property type="molecule type" value="Genomic_DNA"/>
</dbReference>
<proteinExistence type="predicted"/>
<evidence type="ECO:0000313" key="1">
    <source>
        <dbReference type="EMBL" id="AWW30377.1"/>
    </source>
</evidence>
<organism evidence="1 2">
    <name type="scientific">Echinicola strongylocentroti</name>
    <dbReference type="NCBI Taxonomy" id="1795355"/>
    <lineage>
        <taxon>Bacteria</taxon>
        <taxon>Pseudomonadati</taxon>
        <taxon>Bacteroidota</taxon>
        <taxon>Cytophagia</taxon>
        <taxon>Cytophagales</taxon>
        <taxon>Cyclobacteriaceae</taxon>
        <taxon>Echinicola</taxon>
    </lineage>
</organism>
<accession>A0A2Z4II43</accession>
<evidence type="ECO:0000313" key="2">
    <source>
        <dbReference type="Proteomes" id="UP000248688"/>
    </source>
</evidence>
<sequence length="113" mass="12871">MGLAVPRREPTPFLNGLHHRLENRHTKGRNQGSDTFFGSGGLIVLAQLGYLRKYTTKWNNDDNLSIRNLLIGSALQVLGVKKLKSGWAKRQACLTKCCPRKKYRTHIFQIHTN</sequence>
<protein>
    <submittedName>
        <fullName evidence="1">Uncharacterized protein</fullName>
    </submittedName>
</protein>
<dbReference type="KEGG" id="est:DN752_09730"/>
<gene>
    <name evidence="1" type="ORF">DN752_09730</name>
</gene>
<keyword evidence="2" id="KW-1185">Reference proteome</keyword>
<name>A0A2Z4II43_9BACT</name>
<reference evidence="1 2" key="1">
    <citation type="submission" date="2018-06" db="EMBL/GenBank/DDBJ databases">
        <title>Echinicola strongylocentroti sp. nov., isolated from a sea urchin Strongylocentrotus intermedius.</title>
        <authorList>
            <person name="Bae S.S."/>
        </authorList>
    </citation>
    <scope>NUCLEOTIDE SEQUENCE [LARGE SCALE GENOMIC DNA]</scope>
    <source>
        <strain evidence="1 2">MEBiC08714</strain>
    </source>
</reference>
<dbReference type="AlphaFoldDB" id="A0A2Z4II43"/>
<dbReference type="OrthoDB" id="1489599at2"/>